<gene>
    <name evidence="2" type="ORF">SAMN04488116_3530</name>
</gene>
<keyword evidence="1" id="KW-0732">Signal</keyword>
<dbReference type="InterPro" id="IPR036249">
    <property type="entry name" value="Thioredoxin-like_sf"/>
</dbReference>
<sequence length="260" mass="29106">MFKKILIPSFAFFGISLIALYAAAVEPVVPNDKKEVLEETYEPVVVLELFTSQGCSSCPPADVLLNKAKKQFPETVFALSYHVDYWNYIGWKDPFSKSVYTKKQRDYNRKFRYSSNYTPEMVVNGREHFVGSNASKLFTKVDAYKNRNSANKVLLTNVKQSGGTIDFEYSVLGDVDTKLLRTVLVLDERTTSVTRGENRNRTLKNSNIVVAEDYIPLSAREGKGVLSVPEIVRGNDKLTLIALVEADNLDITAAAKVGLD</sequence>
<proteinExistence type="predicted"/>
<evidence type="ECO:0000313" key="3">
    <source>
        <dbReference type="Proteomes" id="UP000184532"/>
    </source>
</evidence>
<evidence type="ECO:0008006" key="4">
    <source>
        <dbReference type="Google" id="ProtNLM"/>
    </source>
</evidence>
<dbReference type="InterPro" id="IPR010634">
    <property type="entry name" value="DUF1223"/>
</dbReference>
<organism evidence="2 3">
    <name type="scientific">Flagellimonas flava</name>
    <dbReference type="NCBI Taxonomy" id="570519"/>
    <lineage>
        <taxon>Bacteria</taxon>
        <taxon>Pseudomonadati</taxon>
        <taxon>Bacteroidota</taxon>
        <taxon>Flavobacteriia</taxon>
        <taxon>Flavobacteriales</taxon>
        <taxon>Flavobacteriaceae</taxon>
        <taxon>Flagellimonas</taxon>
    </lineage>
</organism>
<dbReference type="EMBL" id="FQWL01000011">
    <property type="protein sequence ID" value="SHH09637.1"/>
    <property type="molecule type" value="Genomic_DNA"/>
</dbReference>
<keyword evidence="3" id="KW-1185">Reference proteome</keyword>
<name>A0A1M5Q5U8_9FLAO</name>
<dbReference type="AlphaFoldDB" id="A0A1M5Q5U8"/>
<dbReference type="SUPFAM" id="SSF52833">
    <property type="entry name" value="Thioredoxin-like"/>
    <property type="match status" value="1"/>
</dbReference>
<protein>
    <recommendedName>
        <fullName evidence="4">DUF1223 domain-containing protein</fullName>
    </recommendedName>
</protein>
<dbReference type="STRING" id="570519.SAMN04488116_3530"/>
<reference evidence="3" key="1">
    <citation type="submission" date="2016-11" db="EMBL/GenBank/DDBJ databases">
        <authorList>
            <person name="Varghese N."/>
            <person name="Submissions S."/>
        </authorList>
    </citation>
    <scope>NUCLEOTIDE SEQUENCE [LARGE SCALE GENOMIC DNA]</scope>
    <source>
        <strain evidence="3">DSM 22638</strain>
    </source>
</reference>
<evidence type="ECO:0000256" key="1">
    <source>
        <dbReference type="SAM" id="SignalP"/>
    </source>
</evidence>
<evidence type="ECO:0000313" key="2">
    <source>
        <dbReference type="EMBL" id="SHH09637.1"/>
    </source>
</evidence>
<feature type="chain" id="PRO_5009913102" description="DUF1223 domain-containing protein" evidence="1">
    <location>
        <begin position="25"/>
        <end position="260"/>
    </location>
</feature>
<accession>A0A1M5Q5U8</accession>
<feature type="signal peptide" evidence="1">
    <location>
        <begin position="1"/>
        <end position="24"/>
    </location>
</feature>
<dbReference type="Pfam" id="PF06764">
    <property type="entry name" value="DUF1223"/>
    <property type="match status" value="1"/>
</dbReference>
<dbReference type="PANTHER" id="PTHR36057">
    <property type="match status" value="1"/>
</dbReference>
<dbReference type="Proteomes" id="UP000184532">
    <property type="component" value="Unassembled WGS sequence"/>
</dbReference>
<dbReference type="OrthoDB" id="9808254at2"/>
<dbReference type="RefSeq" id="WP_073182077.1">
    <property type="nucleotide sequence ID" value="NZ_FQWL01000011.1"/>
</dbReference>
<dbReference type="PANTHER" id="PTHR36057:SF1">
    <property type="entry name" value="LIPOPROTEIN LIPID ATTACHMENT SITE-LIKE PROTEIN, PUTATIVE (DUF1223)-RELATED"/>
    <property type="match status" value="1"/>
</dbReference>